<accession>A0A0M7ATJ9</accession>
<dbReference type="AlphaFoldDB" id="A0A0M7ATJ9"/>
<name>A0A0M7ATJ9_9HYPH</name>
<dbReference type="RefSeq" id="WP_144436183.1">
    <property type="nucleotide sequence ID" value="NZ_CXWA01000011.1"/>
</dbReference>
<proteinExistence type="predicted"/>
<organism evidence="1 2">
    <name type="scientific">Roseibium album</name>
    <dbReference type="NCBI Taxonomy" id="311410"/>
    <lineage>
        <taxon>Bacteria</taxon>
        <taxon>Pseudomonadati</taxon>
        <taxon>Pseudomonadota</taxon>
        <taxon>Alphaproteobacteria</taxon>
        <taxon>Hyphomicrobiales</taxon>
        <taxon>Stappiaceae</taxon>
        <taxon>Roseibium</taxon>
    </lineage>
</organism>
<evidence type="ECO:0000313" key="1">
    <source>
        <dbReference type="EMBL" id="CTQ76084.1"/>
    </source>
</evidence>
<gene>
    <name evidence="1" type="ORF">LA5096_04644</name>
</gene>
<keyword evidence="2" id="KW-1185">Reference proteome</keyword>
<sequence length="168" mass="18985">MHLDWNIVSSFCELVGTTAGRQPSQEELKQYFSAALGLAAYVPNDQEMSGGHLYHFAITDLRHGYFGPFGESDYWVPIVIRPSITVKGFLIDIDTGRIMATRTHTQKTPWKRYKNPVFLAWSFFLGTTDPDAAQPMGDMAAIKTLKKLKALAKKQARVDYLLEKNRVT</sequence>
<dbReference type="EMBL" id="CXWC01000012">
    <property type="protein sequence ID" value="CTQ76084.1"/>
    <property type="molecule type" value="Genomic_DNA"/>
</dbReference>
<protein>
    <submittedName>
        <fullName evidence="1">Uncharacterized protein</fullName>
    </submittedName>
</protein>
<evidence type="ECO:0000313" key="2">
    <source>
        <dbReference type="Proteomes" id="UP000049983"/>
    </source>
</evidence>
<reference evidence="2" key="1">
    <citation type="submission" date="2015-07" db="EMBL/GenBank/DDBJ databases">
        <authorList>
            <person name="Rodrigo-Torres Lidia"/>
            <person name="Arahal R.David."/>
        </authorList>
    </citation>
    <scope>NUCLEOTIDE SEQUENCE [LARGE SCALE GENOMIC DNA]</scope>
    <source>
        <strain evidence="2">CECT 5096</strain>
    </source>
</reference>
<dbReference type="OrthoDB" id="9929552at2"/>
<dbReference type="GeneID" id="97671928"/>
<dbReference type="Proteomes" id="UP000049983">
    <property type="component" value="Unassembled WGS sequence"/>
</dbReference>